<dbReference type="AlphaFoldDB" id="A0A927C8D4"/>
<feature type="transmembrane region" description="Helical" evidence="8">
    <location>
        <begin position="836"/>
        <end position="859"/>
    </location>
</feature>
<dbReference type="EMBL" id="JACXJA010000007">
    <property type="protein sequence ID" value="MBD2861927.1"/>
    <property type="molecule type" value="Genomic_DNA"/>
</dbReference>
<comment type="similarity">
    <text evidence="6">Belongs to the ABC-4 integral membrane protein family.</text>
</comment>
<evidence type="ECO:0000256" key="7">
    <source>
        <dbReference type="SAM" id="MobiDB-lite"/>
    </source>
</evidence>
<dbReference type="Pfam" id="PF12704">
    <property type="entry name" value="MacB_PCD"/>
    <property type="match status" value="1"/>
</dbReference>
<feature type="transmembrane region" description="Helical" evidence="8">
    <location>
        <begin position="313"/>
        <end position="334"/>
    </location>
</feature>
<accession>A0A927C8D4</accession>
<feature type="transmembrane region" description="Helical" evidence="8">
    <location>
        <begin position="865"/>
        <end position="887"/>
    </location>
</feature>
<dbReference type="InterPro" id="IPR025857">
    <property type="entry name" value="MacB_PCD"/>
</dbReference>
<evidence type="ECO:0000256" key="8">
    <source>
        <dbReference type="SAM" id="Phobius"/>
    </source>
</evidence>
<feature type="transmembrane region" description="Helical" evidence="8">
    <location>
        <begin position="355"/>
        <end position="374"/>
    </location>
</feature>
<dbReference type="PANTHER" id="PTHR30572:SF4">
    <property type="entry name" value="ABC TRANSPORTER PERMEASE YTRF"/>
    <property type="match status" value="1"/>
</dbReference>
<evidence type="ECO:0000256" key="5">
    <source>
        <dbReference type="ARBA" id="ARBA00023136"/>
    </source>
</evidence>
<keyword evidence="12" id="KW-1185">Reference proteome</keyword>
<dbReference type="Pfam" id="PF02687">
    <property type="entry name" value="FtsX"/>
    <property type="match status" value="2"/>
</dbReference>
<dbReference type="GO" id="GO:0005886">
    <property type="term" value="C:plasma membrane"/>
    <property type="evidence" value="ECO:0007669"/>
    <property type="project" value="UniProtKB-SubCell"/>
</dbReference>
<feature type="transmembrane region" description="Helical" evidence="8">
    <location>
        <begin position="380"/>
        <end position="399"/>
    </location>
</feature>
<evidence type="ECO:0000259" key="10">
    <source>
        <dbReference type="Pfam" id="PF12704"/>
    </source>
</evidence>
<keyword evidence="2" id="KW-1003">Cell membrane</keyword>
<evidence type="ECO:0000256" key="1">
    <source>
        <dbReference type="ARBA" id="ARBA00004651"/>
    </source>
</evidence>
<evidence type="ECO:0000256" key="2">
    <source>
        <dbReference type="ARBA" id="ARBA00022475"/>
    </source>
</evidence>
<dbReference type="InterPro" id="IPR050250">
    <property type="entry name" value="Macrolide_Exporter_MacB"/>
</dbReference>
<organism evidence="11 12">
    <name type="scientific">Paenibacillus oceani</name>
    <dbReference type="NCBI Taxonomy" id="2772510"/>
    <lineage>
        <taxon>Bacteria</taxon>
        <taxon>Bacillati</taxon>
        <taxon>Bacillota</taxon>
        <taxon>Bacilli</taxon>
        <taxon>Bacillales</taxon>
        <taxon>Paenibacillaceae</taxon>
        <taxon>Paenibacillus</taxon>
    </lineage>
</organism>
<evidence type="ECO:0000259" key="9">
    <source>
        <dbReference type="Pfam" id="PF02687"/>
    </source>
</evidence>
<evidence type="ECO:0000313" key="12">
    <source>
        <dbReference type="Proteomes" id="UP000639396"/>
    </source>
</evidence>
<dbReference type="Proteomes" id="UP000639396">
    <property type="component" value="Unassembled WGS sequence"/>
</dbReference>
<dbReference type="GO" id="GO:0022857">
    <property type="term" value="F:transmembrane transporter activity"/>
    <property type="evidence" value="ECO:0007669"/>
    <property type="project" value="TreeGrafter"/>
</dbReference>
<sequence length="973" mass="107855">MALLLMMVRKLANNGWLAVCLLGGLVMSVALVSSIPIYTDAVLQRMLIKDLEQFQITSGRYPGIHYAKAVMGGTSYWDTGDYKPEDRPQAVRTLDDFMRKEAAPGFGLPVSELVRERRTTYYSVIPAEQTRIESGTNRQIELAARSGLSEHVRLADGRLPADRPVDGIYEALVTEQSLKALNMVLGNVFVINDEEAKTNIRITPVGVVAKKDHADPYWYNQFEDYAKTFFIDFELYERDFTTGDVLPTASAGWLFLLDYSRMGLDSMHRFVETSERIDTYLSDRFRTYLAEVPAMPTLQTYFQREADLRKMLWSLYVPIMIMLAYYLYMVSSLITERQQTEIAVLRSRGASRLQVAVGYMIEGLLLGAVALAVGPPLGLLLVRLLGASNGFLEFVNRSALLVRLSGESYRYALYAVAASVLMTLFPALAAARLSIVSHTRQLARRGSRSLWHRFYIDFVLVAAAVFGLRRFDRQRSDWMRMGADGSEMTVDPLLFFFPAMFILGAGLLMLRFYPWLIRLLYWTGRKRWPPALYATLIQVGRAGAPYLYVMMFLIMTIAIGLYSASAARTLNDNAEHKIRYNNGADLVLKQAWISDAPLSGSAGPTGRLPGSPGEQASAGAIGGDTRSAKRTHYVEPPFQLFRELPGVQSAAKVFVKEEARYAAGKEGGPIRLMGINTAEFGRTAWLRNGLLEHHLNDYLNLIATDPSAVLISRTMADQGIKSGDVIYIDWSGVPAKPFTVYGVVDYWPAMNPNPSGRVRGGVLPEIPRFVIGHLEYIQLALAPEPYEVWIRLKDGESRQPLYDALAADGMSLISVADTREEVVAAKNDPFQLAVNGVMTLGFLIALIISFAGFLLHGVLSLSGRLVQFGILRAMGISFPQLLGMLAAEQLLTTAAAAVMGGLVGWVTCAWFVTLFEISFSPAAQVPPFRVTFDSGDSLKLYVIVTGMITAGLVVLGWLLSRIRIHQAVKLGED</sequence>
<evidence type="ECO:0000256" key="3">
    <source>
        <dbReference type="ARBA" id="ARBA00022692"/>
    </source>
</evidence>
<feature type="transmembrane region" description="Helical" evidence="8">
    <location>
        <begin position="451"/>
        <end position="471"/>
    </location>
</feature>
<keyword evidence="5 8" id="KW-0472">Membrane</keyword>
<feature type="transmembrane region" description="Helical" evidence="8">
    <location>
        <begin position="894"/>
        <end position="920"/>
    </location>
</feature>
<name>A0A927C8D4_9BACL</name>
<feature type="region of interest" description="Disordered" evidence="7">
    <location>
        <begin position="600"/>
        <end position="623"/>
    </location>
</feature>
<feature type="transmembrane region" description="Helical" evidence="8">
    <location>
        <begin position="546"/>
        <end position="567"/>
    </location>
</feature>
<gene>
    <name evidence="11" type="ORF">IDH45_08040</name>
</gene>
<dbReference type="PANTHER" id="PTHR30572">
    <property type="entry name" value="MEMBRANE COMPONENT OF TRANSPORTER-RELATED"/>
    <property type="match status" value="1"/>
</dbReference>
<comment type="subcellular location">
    <subcellularLocation>
        <location evidence="1">Cell membrane</location>
        <topology evidence="1">Multi-pass membrane protein</topology>
    </subcellularLocation>
</comment>
<feature type="domain" description="ABC3 transporter permease C-terminal" evidence="9">
    <location>
        <begin position="842"/>
        <end position="963"/>
    </location>
</feature>
<keyword evidence="3 8" id="KW-0812">Transmembrane</keyword>
<feature type="transmembrane region" description="Helical" evidence="8">
    <location>
        <begin position="492"/>
        <end position="513"/>
    </location>
</feature>
<feature type="transmembrane region" description="Helical" evidence="8">
    <location>
        <begin position="411"/>
        <end position="431"/>
    </location>
</feature>
<dbReference type="InterPro" id="IPR003838">
    <property type="entry name" value="ABC3_permease_C"/>
</dbReference>
<proteinExistence type="inferred from homology"/>
<comment type="caution">
    <text evidence="11">The sequence shown here is derived from an EMBL/GenBank/DDBJ whole genome shotgun (WGS) entry which is preliminary data.</text>
</comment>
<reference evidence="11" key="1">
    <citation type="submission" date="2020-09" db="EMBL/GenBank/DDBJ databases">
        <title>A novel bacterium of genus Paenibacillus, isolated from South China Sea.</title>
        <authorList>
            <person name="Huang H."/>
            <person name="Mo K."/>
            <person name="Hu Y."/>
        </authorList>
    </citation>
    <scope>NUCLEOTIDE SEQUENCE</scope>
    <source>
        <strain evidence="11">IB182363</strain>
    </source>
</reference>
<feature type="domain" description="ABC3 transporter permease C-terminal" evidence="9">
    <location>
        <begin position="319"/>
        <end position="432"/>
    </location>
</feature>
<feature type="transmembrane region" description="Helical" evidence="8">
    <location>
        <begin position="940"/>
        <end position="959"/>
    </location>
</feature>
<evidence type="ECO:0000313" key="11">
    <source>
        <dbReference type="EMBL" id="MBD2861927.1"/>
    </source>
</evidence>
<feature type="domain" description="MacB-like periplasmic core" evidence="10">
    <location>
        <begin position="614"/>
        <end position="806"/>
    </location>
</feature>
<keyword evidence="4 8" id="KW-1133">Transmembrane helix</keyword>
<evidence type="ECO:0000256" key="6">
    <source>
        <dbReference type="ARBA" id="ARBA00038076"/>
    </source>
</evidence>
<evidence type="ECO:0000256" key="4">
    <source>
        <dbReference type="ARBA" id="ARBA00022989"/>
    </source>
</evidence>
<protein>
    <submittedName>
        <fullName evidence="11">ABC transporter permease</fullName>
    </submittedName>
</protein>